<proteinExistence type="predicted"/>
<name>X1S9V9_9ZZZZ</name>
<accession>X1S9V9</accession>
<evidence type="ECO:0008006" key="2">
    <source>
        <dbReference type="Google" id="ProtNLM"/>
    </source>
</evidence>
<dbReference type="EMBL" id="BARW01006442">
    <property type="protein sequence ID" value="GAI75901.1"/>
    <property type="molecule type" value="Genomic_DNA"/>
</dbReference>
<gene>
    <name evidence="1" type="ORF">S12H4_13527</name>
</gene>
<reference evidence="1" key="1">
    <citation type="journal article" date="2014" name="Front. Microbiol.">
        <title>High frequency of phylogenetically diverse reductive dehalogenase-homologous genes in deep subseafloor sedimentary metagenomes.</title>
        <authorList>
            <person name="Kawai M."/>
            <person name="Futagami T."/>
            <person name="Toyoda A."/>
            <person name="Takaki Y."/>
            <person name="Nishi S."/>
            <person name="Hori S."/>
            <person name="Arai W."/>
            <person name="Tsubouchi T."/>
            <person name="Morono Y."/>
            <person name="Uchiyama I."/>
            <person name="Ito T."/>
            <person name="Fujiyama A."/>
            <person name="Inagaki F."/>
            <person name="Takami H."/>
        </authorList>
    </citation>
    <scope>NUCLEOTIDE SEQUENCE</scope>
    <source>
        <strain evidence="1">Expedition CK06-06</strain>
    </source>
</reference>
<protein>
    <recommendedName>
        <fullName evidence="2">DnaA N-terminal domain-containing protein</fullName>
    </recommendedName>
</protein>
<sequence>MTAQNKRQHFWFVKIPTDLLFDDKVSAEEKVLYAAFHRYASDKREYYPWSFVGNRRLAQLLSTYEERIARRIAALEKADWIAVIRRDRLRIVVLFPDKGFGIAESKKQEIEQSARNLMAQFTCYSNME</sequence>
<comment type="caution">
    <text evidence="1">The sequence shown here is derived from an EMBL/GenBank/DDBJ whole genome shotgun (WGS) entry which is preliminary data.</text>
</comment>
<dbReference type="AlphaFoldDB" id="X1S9V9"/>
<organism evidence="1">
    <name type="scientific">marine sediment metagenome</name>
    <dbReference type="NCBI Taxonomy" id="412755"/>
    <lineage>
        <taxon>unclassified sequences</taxon>
        <taxon>metagenomes</taxon>
        <taxon>ecological metagenomes</taxon>
    </lineage>
</organism>
<evidence type="ECO:0000313" key="1">
    <source>
        <dbReference type="EMBL" id="GAI75901.1"/>
    </source>
</evidence>